<comment type="caution">
    <text evidence="2">The sequence shown here is derived from an EMBL/GenBank/DDBJ whole genome shotgun (WGS) entry which is preliminary data.</text>
</comment>
<reference evidence="2" key="2">
    <citation type="submission" date="2023-02" db="EMBL/GenBank/DDBJ databases">
        <authorList>
            <consortium name="DOE Joint Genome Institute"/>
            <person name="Mondo S.J."/>
            <person name="Chang Y."/>
            <person name="Wang Y."/>
            <person name="Ahrendt S."/>
            <person name="Andreopoulos W."/>
            <person name="Barry K."/>
            <person name="Beard J."/>
            <person name="Benny G.L."/>
            <person name="Blankenship S."/>
            <person name="Bonito G."/>
            <person name="Cuomo C."/>
            <person name="Desiro A."/>
            <person name="Gervers K.A."/>
            <person name="Hundley H."/>
            <person name="Kuo A."/>
            <person name="LaButti K."/>
            <person name="Lang B.F."/>
            <person name="Lipzen A."/>
            <person name="O'Donnell K."/>
            <person name="Pangilinan J."/>
            <person name="Reynolds N."/>
            <person name="Sandor L."/>
            <person name="Smith M.W."/>
            <person name="Tsang A."/>
            <person name="Grigoriev I.V."/>
            <person name="Stajich J.E."/>
            <person name="Spatafora J.W."/>
        </authorList>
    </citation>
    <scope>NUCLEOTIDE SEQUENCE</scope>
    <source>
        <strain evidence="2">RSA 2281</strain>
    </source>
</reference>
<name>A0AAD5P820_9FUNG</name>
<feature type="region of interest" description="Disordered" evidence="1">
    <location>
        <begin position="235"/>
        <end position="287"/>
    </location>
</feature>
<proteinExistence type="predicted"/>
<evidence type="ECO:0000313" key="3">
    <source>
        <dbReference type="Proteomes" id="UP001209540"/>
    </source>
</evidence>
<evidence type="ECO:0000313" key="2">
    <source>
        <dbReference type="EMBL" id="KAI9246248.1"/>
    </source>
</evidence>
<dbReference type="Proteomes" id="UP001209540">
    <property type="component" value="Unassembled WGS sequence"/>
</dbReference>
<feature type="compositionally biased region" description="Acidic residues" evidence="1">
    <location>
        <begin position="246"/>
        <end position="282"/>
    </location>
</feature>
<sequence>MPPKKPNNNKNNENNGPNKKATKNQQKKAAKKPTKKANKKTKGASDDSNNETDNGHTTREQCQFILEWLEVPYNFQMITGQISAFIPGSKRKYTKTDGFKGLQEYMQSKGTNWSLEQVKGRLRKYKDKYMKARDLTKNSRGSSGAGVDITDSRSFMMMLEEVCPFYERMHILYGERQDIEPETLLEAGQGRIVVYNAPDPASLIPQPLQQEEVQERTPALPHQRPWELEDYDHLYHGSNEPLRDSVEDDDEVGDSEDGDEDEDDDDEDEDGDDDSDSDEEDLAEKARRGFETSFKNFSRKRLRLDKRIMLLKKKQATMTHMWEHERREKDKVIETDRMKMVLQYLPPGLEPEDIIRFKKQLFEEK</sequence>
<feature type="compositionally biased region" description="Low complexity" evidence="1">
    <location>
        <begin position="1"/>
        <end position="19"/>
    </location>
</feature>
<evidence type="ECO:0000256" key="1">
    <source>
        <dbReference type="SAM" id="MobiDB-lite"/>
    </source>
</evidence>
<organism evidence="2 3">
    <name type="scientific">Phascolomyces articulosus</name>
    <dbReference type="NCBI Taxonomy" id="60185"/>
    <lineage>
        <taxon>Eukaryota</taxon>
        <taxon>Fungi</taxon>
        <taxon>Fungi incertae sedis</taxon>
        <taxon>Mucoromycota</taxon>
        <taxon>Mucoromycotina</taxon>
        <taxon>Mucoromycetes</taxon>
        <taxon>Mucorales</taxon>
        <taxon>Lichtheimiaceae</taxon>
        <taxon>Phascolomyces</taxon>
    </lineage>
</organism>
<accession>A0AAD5P820</accession>
<gene>
    <name evidence="2" type="ORF">BDA99DRAFT_576654</name>
</gene>
<feature type="compositionally biased region" description="Basic residues" evidence="1">
    <location>
        <begin position="20"/>
        <end position="42"/>
    </location>
</feature>
<dbReference type="AlphaFoldDB" id="A0AAD5P820"/>
<protein>
    <submittedName>
        <fullName evidence="2">Uncharacterized protein</fullName>
    </submittedName>
</protein>
<reference evidence="2" key="1">
    <citation type="journal article" date="2022" name="IScience">
        <title>Evolution of zygomycete secretomes and the origins of terrestrial fungal ecologies.</title>
        <authorList>
            <person name="Chang Y."/>
            <person name="Wang Y."/>
            <person name="Mondo S."/>
            <person name="Ahrendt S."/>
            <person name="Andreopoulos W."/>
            <person name="Barry K."/>
            <person name="Beard J."/>
            <person name="Benny G.L."/>
            <person name="Blankenship S."/>
            <person name="Bonito G."/>
            <person name="Cuomo C."/>
            <person name="Desiro A."/>
            <person name="Gervers K.A."/>
            <person name="Hundley H."/>
            <person name="Kuo A."/>
            <person name="LaButti K."/>
            <person name="Lang B.F."/>
            <person name="Lipzen A."/>
            <person name="O'Donnell K."/>
            <person name="Pangilinan J."/>
            <person name="Reynolds N."/>
            <person name="Sandor L."/>
            <person name="Smith M.E."/>
            <person name="Tsang A."/>
            <person name="Grigoriev I.V."/>
            <person name="Stajich J.E."/>
            <person name="Spatafora J.W."/>
        </authorList>
    </citation>
    <scope>NUCLEOTIDE SEQUENCE</scope>
    <source>
        <strain evidence="2">RSA 2281</strain>
    </source>
</reference>
<feature type="region of interest" description="Disordered" evidence="1">
    <location>
        <begin position="1"/>
        <end position="58"/>
    </location>
</feature>
<feature type="compositionally biased region" description="Basic and acidic residues" evidence="1">
    <location>
        <begin position="235"/>
        <end position="245"/>
    </location>
</feature>
<dbReference type="EMBL" id="JAIXMP010000047">
    <property type="protein sequence ID" value="KAI9246248.1"/>
    <property type="molecule type" value="Genomic_DNA"/>
</dbReference>
<keyword evidence="3" id="KW-1185">Reference proteome</keyword>